<gene>
    <name evidence="1" type="ORF">ACMD2_23678</name>
</gene>
<dbReference type="STRING" id="4615.A0A199VR84"/>
<dbReference type="PANTHER" id="PTHR33644:SF2">
    <property type="entry name" value="2-OXOGLUTARATE (2OG) AND FE(II)-DEPENDENT OXYGENASE SUPERFAMILY PROTEIN"/>
    <property type="match status" value="1"/>
</dbReference>
<comment type="caution">
    <text evidence="1">The sequence shown here is derived from an EMBL/GenBank/DDBJ whole genome shotgun (WGS) entry which is preliminary data.</text>
</comment>
<protein>
    <submittedName>
        <fullName evidence="1">Uncharacterized protein</fullName>
    </submittedName>
</protein>
<evidence type="ECO:0000313" key="2">
    <source>
        <dbReference type="Proteomes" id="UP000092600"/>
    </source>
</evidence>
<name>A0A199VR84_ANACO</name>
<evidence type="ECO:0000313" key="1">
    <source>
        <dbReference type="EMBL" id="OAY79436.1"/>
    </source>
</evidence>
<dbReference type="Proteomes" id="UP000092600">
    <property type="component" value="Unassembled WGS sequence"/>
</dbReference>
<dbReference type="EMBL" id="LSRQ01001088">
    <property type="protein sequence ID" value="OAY79436.1"/>
    <property type="molecule type" value="Genomic_DNA"/>
</dbReference>
<organism evidence="1 2">
    <name type="scientific">Ananas comosus</name>
    <name type="common">Pineapple</name>
    <name type="synonym">Ananas ananas</name>
    <dbReference type="NCBI Taxonomy" id="4615"/>
    <lineage>
        <taxon>Eukaryota</taxon>
        <taxon>Viridiplantae</taxon>
        <taxon>Streptophyta</taxon>
        <taxon>Embryophyta</taxon>
        <taxon>Tracheophyta</taxon>
        <taxon>Spermatophyta</taxon>
        <taxon>Magnoliopsida</taxon>
        <taxon>Liliopsida</taxon>
        <taxon>Poales</taxon>
        <taxon>Bromeliaceae</taxon>
        <taxon>Bromelioideae</taxon>
        <taxon>Ananas</taxon>
    </lineage>
</organism>
<feature type="non-terminal residue" evidence="1">
    <location>
        <position position="1"/>
    </location>
</feature>
<sequence>RCLYAGRIQFDPPRVQSFRRPSRTIKEHSSELLEILSGCNGGTNYSIPWSREACRSRCFLLLNIELQLFNCRVATVALLRSGLESARLFFHQHSYPWGEMVHTNDSREWCKTSGLVLFQQSPVVLWNFPRLWSGKSLEIFWDAVSFSLNLRSFSFTEILDNLPLRNREISSSVLSVCCHSRPSFQEAQHHSLAAQEDGQLVMFQDHEHQFDKTLITIVKADRAGLHFNGRWILADGDLGPQDAVVYPGLALYQATAGYVKTAMYRTEIGNLQGKHIWTGALWLSSSCRDPWRVYAAQR</sequence>
<proteinExistence type="predicted"/>
<accession>A0A199VR84</accession>
<dbReference type="PANTHER" id="PTHR33644">
    <property type="entry name" value="U-BOX DOMAIN-CONTAINING PROTEIN 62-RELATED"/>
    <property type="match status" value="1"/>
</dbReference>
<feature type="non-terminal residue" evidence="1">
    <location>
        <position position="298"/>
    </location>
</feature>
<reference evidence="1 2" key="1">
    <citation type="journal article" date="2016" name="DNA Res.">
        <title>The draft genome of MD-2 pineapple using hybrid error correction of long reads.</title>
        <authorList>
            <person name="Redwan R.M."/>
            <person name="Saidin A."/>
            <person name="Kumar S.V."/>
        </authorList>
    </citation>
    <scope>NUCLEOTIDE SEQUENCE [LARGE SCALE GENOMIC DNA]</scope>
    <source>
        <strain evidence="2">cv. MD2</strain>
        <tissue evidence="1">Leaf</tissue>
    </source>
</reference>
<dbReference type="AlphaFoldDB" id="A0A199VR84"/>